<accession>A0ABD2P3H2</accession>
<dbReference type="AlphaFoldDB" id="A0ABD2P3H2"/>
<reference evidence="1 2" key="1">
    <citation type="journal article" date="2021" name="BMC Biol.">
        <title>Horizontally acquired antibacterial genes associated with adaptive radiation of ladybird beetles.</title>
        <authorList>
            <person name="Li H.S."/>
            <person name="Tang X.F."/>
            <person name="Huang Y.H."/>
            <person name="Xu Z.Y."/>
            <person name="Chen M.L."/>
            <person name="Du X.Y."/>
            <person name="Qiu B.Y."/>
            <person name="Chen P.T."/>
            <person name="Zhang W."/>
            <person name="Slipinski A."/>
            <person name="Escalona H.E."/>
            <person name="Waterhouse R.M."/>
            <person name="Zwick A."/>
            <person name="Pang H."/>
        </authorList>
    </citation>
    <scope>NUCLEOTIDE SEQUENCE [LARGE SCALE GENOMIC DNA]</scope>
    <source>
        <strain evidence="1">SYSU2018</strain>
    </source>
</reference>
<proteinExistence type="predicted"/>
<evidence type="ECO:0000313" key="2">
    <source>
        <dbReference type="Proteomes" id="UP001516400"/>
    </source>
</evidence>
<sequence length="143" mass="16464">MNKTLDIVQDWLKMNKLKLNAAKTMLFGSKSKCAEFRSKNYKIIMDDQLIDFVQEMKYLGIVFDQQLNSSKHADFLCKKIGKEVGYLGRISRKLSPWCRRVVYNTIIAPHLNYCISLQISSTGEDIPKLQIVQNRGSLLSEIC</sequence>
<name>A0ABD2P3H2_9CUCU</name>
<dbReference type="PANTHER" id="PTHR33332">
    <property type="entry name" value="REVERSE TRANSCRIPTASE DOMAIN-CONTAINING PROTEIN"/>
    <property type="match status" value="1"/>
</dbReference>
<comment type="caution">
    <text evidence="1">The sequence shown here is derived from an EMBL/GenBank/DDBJ whole genome shotgun (WGS) entry which is preliminary data.</text>
</comment>
<gene>
    <name evidence="1" type="ORF">HHI36_019276</name>
</gene>
<organism evidence="1 2">
    <name type="scientific">Cryptolaemus montrouzieri</name>
    <dbReference type="NCBI Taxonomy" id="559131"/>
    <lineage>
        <taxon>Eukaryota</taxon>
        <taxon>Metazoa</taxon>
        <taxon>Ecdysozoa</taxon>
        <taxon>Arthropoda</taxon>
        <taxon>Hexapoda</taxon>
        <taxon>Insecta</taxon>
        <taxon>Pterygota</taxon>
        <taxon>Neoptera</taxon>
        <taxon>Endopterygota</taxon>
        <taxon>Coleoptera</taxon>
        <taxon>Polyphaga</taxon>
        <taxon>Cucujiformia</taxon>
        <taxon>Coccinelloidea</taxon>
        <taxon>Coccinellidae</taxon>
        <taxon>Scymninae</taxon>
        <taxon>Scymnini</taxon>
        <taxon>Cryptolaemus</taxon>
    </lineage>
</organism>
<protein>
    <recommendedName>
        <fullName evidence="3">Reverse transcriptase</fullName>
    </recommendedName>
</protein>
<dbReference type="Proteomes" id="UP001516400">
    <property type="component" value="Unassembled WGS sequence"/>
</dbReference>
<dbReference type="EMBL" id="JABFTP020000165">
    <property type="protein sequence ID" value="KAL3285155.1"/>
    <property type="molecule type" value="Genomic_DNA"/>
</dbReference>
<evidence type="ECO:0000313" key="1">
    <source>
        <dbReference type="EMBL" id="KAL3285155.1"/>
    </source>
</evidence>
<keyword evidence="2" id="KW-1185">Reference proteome</keyword>
<evidence type="ECO:0008006" key="3">
    <source>
        <dbReference type="Google" id="ProtNLM"/>
    </source>
</evidence>